<comment type="caution">
    <text evidence="2">The sequence shown here is derived from an EMBL/GenBank/DDBJ whole genome shotgun (WGS) entry which is preliminary data.</text>
</comment>
<feature type="domain" description="Sdz-33 F-box" evidence="1">
    <location>
        <begin position="231"/>
        <end position="287"/>
    </location>
</feature>
<evidence type="ECO:0000313" key="2">
    <source>
        <dbReference type="EMBL" id="PIC38672.1"/>
    </source>
</evidence>
<dbReference type="Pfam" id="PF07735">
    <property type="entry name" value="FBA_2"/>
    <property type="match status" value="1"/>
</dbReference>
<dbReference type="STRING" id="1611254.A0A2G5UGI7"/>
<evidence type="ECO:0000313" key="3">
    <source>
        <dbReference type="Proteomes" id="UP000230233"/>
    </source>
</evidence>
<organism evidence="2 3">
    <name type="scientific">Caenorhabditis nigoni</name>
    <dbReference type="NCBI Taxonomy" id="1611254"/>
    <lineage>
        <taxon>Eukaryota</taxon>
        <taxon>Metazoa</taxon>
        <taxon>Ecdysozoa</taxon>
        <taxon>Nematoda</taxon>
        <taxon>Chromadorea</taxon>
        <taxon>Rhabditida</taxon>
        <taxon>Rhabditina</taxon>
        <taxon>Rhabditomorpha</taxon>
        <taxon>Rhabditoidea</taxon>
        <taxon>Rhabditidae</taxon>
        <taxon>Peloderinae</taxon>
        <taxon>Caenorhabditis</taxon>
    </lineage>
</organism>
<protein>
    <recommendedName>
        <fullName evidence="1">Sdz-33 F-box domain-containing protein</fullName>
    </recommendedName>
</protein>
<accession>A0A2G5UGI7</accession>
<dbReference type="PANTHER" id="PTHR21503">
    <property type="entry name" value="F-BOX-CONTAINING HYPOTHETICAL PROTEIN C.ELEGANS"/>
    <property type="match status" value="1"/>
</dbReference>
<dbReference type="OrthoDB" id="5783978at2759"/>
<dbReference type="PANTHER" id="PTHR21503:SF15">
    <property type="entry name" value="F-BOX DOMAIN-CONTAINING PROTEIN"/>
    <property type="match status" value="1"/>
</dbReference>
<dbReference type="AlphaFoldDB" id="A0A2G5UGI7"/>
<keyword evidence="3" id="KW-1185">Reference proteome</keyword>
<evidence type="ECO:0000259" key="1">
    <source>
        <dbReference type="Pfam" id="PF07735"/>
    </source>
</evidence>
<dbReference type="EMBL" id="PDUG01000003">
    <property type="protein sequence ID" value="PIC38672.1"/>
    <property type="molecule type" value="Genomic_DNA"/>
</dbReference>
<dbReference type="Proteomes" id="UP000230233">
    <property type="component" value="Chromosome III"/>
</dbReference>
<proteinExistence type="predicted"/>
<dbReference type="InterPro" id="IPR012885">
    <property type="entry name" value="F-box_Sdz-33"/>
</dbReference>
<reference evidence="3" key="1">
    <citation type="submission" date="2017-10" db="EMBL/GenBank/DDBJ databases">
        <title>Rapid genome shrinkage in a self-fertile nematode reveals novel sperm competition proteins.</title>
        <authorList>
            <person name="Yin D."/>
            <person name="Schwarz E.M."/>
            <person name="Thomas C.G."/>
            <person name="Felde R.L."/>
            <person name="Korf I.F."/>
            <person name="Cutter A.D."/>
            <person name="Schartner C.M."/>
            <person name="Ralston E.J."/>
            <person name="Meyer B.J."/>
            <person name="Haag E.S."/>
        </authorList>
    </citation>
    <scope>NUCLEOTIDE SEQUENCE [LARGE SCALE GENOMIC DNA]</scope>
    <source>
        <strain evidence="3">JU1422</strain>
    </source>
</reference>
<gene>
    <name evidence="2" type="primary">Cni-C56G7.2</name>
    <name evidence="2" type="synonym">Cnig_chr_III.g10602</name>
    <name evidence="2" type="ORF">B9Z55_010602</name>
</gene>
<sequence length="484" mass="56298">MAQDETEFPLHDLDYISLNEVYKSLTLVDIFELSFTNSHVRGTLNKASVPIQSISIRFESGTPLIHLKSGQHEFIWSFGYPEKAEYIGEGHYAIRAFKFQCKRTSSGYHTEHYDVEHAMLAVIRYLVAIFNCSESIISELFIDVGVIEDSRSVCEHFMKFKTVERLAFHQSVDNDRNKLNLAQNFNWILENLKIHELYCGVDLFEQKMVRTPDGEFEIRQLPLRLDKALKLNHFCLKHATWFTSKDLMELYADTAIIGENKLTAEDLNTFLKNWLNSTSNKLCWLEIQFDAADEERKAKITEGLELTLSSYKLINEKFSCPYRRFESSERVPFEFPADTKQITRADGEIGTIAMTSDTFFFHVKNTGPITPPKVPDGVRPPDSIRIVEERMHLVNAERLHHELMYRQFEMDNLQRILNKEQTKSQTEEDDRLRKRHKDLVRHLDKELGKLVAVEVRQRERVEREGQVVEAAMNVAGVLAMNNMH</sequence>
<name>A0A2G5UGI7_9PELO</name>